<feature type="non-terminal residue" evidence="2">
    <location>
        <position position="1"/>
    </location>
</feature>
<feature type="compositionally biased region" description="Basic residues" evidence="1">
    <location>
        <begin position="148"/>
        <end position="165"/>
    </location>
</feature>
<evidence type="ECO:0000256" key="1">
    <source>
        <dbReference type="SAM" id="MobiDB-lite"/>
    </source>
</evidence>
<keyword evidence="3" id="KW-1185">Reference proteome</keyword>
<evidence type="ECO:0000313" key="3">
    <source>
        <dbReference type="Proteomes" id="UP000765509"/>
    </source>
</evidence>
<feature type="compositionally biased region" description="Basic and acidic residues" evidence="1">
    <location>
        <begin position="83"/>
        <end position="99"/>
    </location>
</feature>
<accession>A0A9Q3J060</accession>
<feature type="region of interest" description="Disordered" evidence="1">
    <location>
        <begin position="79"/>
        <end position="187"/>
    </location>
</feature>
<comment type="caution">
    <text evidence="2">The sequence shown here is derived from an EMBL/GenBank/DDBJ whole genome shotgun (WGS) entry which is preliminary data.</text>
</comment>
<feature type="compositionally biased region" description="Polar residues" evidence="1">
    <location>
        <begin position="1"/>
        <end position="10"/>
    </location>
</feature>
<feature type="compositionally biased region" description="Polar residues" evidence="1">
    <location>
        <begin position="134"/>
        <end position="147"/>
    </location>
</feature>
<proteinExistence type="predicted"/>
<gene>
    <name evidence="2" type="ORF">O181_092868</name>
</gene>
<evidence type="ECO:0000313" key="2">
    <source>
        <dbReference type="EMBL" id="MBW0553153.1"/>
    </source>
</evidence>
<protein>
    <submittedName>
        <fullName evidence="2">Uncharacterized protein</fullName>
    </submittedName>
</protein>
<reference evidence="2" key="1">
    <citation type="submission" date="2021-03" db="EMBL/GenBank/DDBJ databases">
        <title>Draft genome sequence of rust myrtle Austropuccinia psidii MF-1, a brazilian biotype.</title>
        <authorList>
            <person name="Quecine M.C."/>
            <person name="Pachon D.M.R."/>
            <person name="Bonatelli M.L."/>
            <person name="Correr F.H."/>
            <person name="Franceschini L.M."/>
            <person name="Leite T.F."/>
            <person name="Margarido G.R.A."/>
            <person name="Almeida C.A."/>
            <person name="Ferrarezi J.A."/>
            <person name="Labate C.A."/>
        </authorList>
    </citation>
    <scope>NUCLEOTIDE SEQUENCE</scope>
    <source>
        <strain evidence="2">MF-1</strain>
    </source>
</reference>
<dbReference type="Proteomes" id="UP000765509">
    <property type="component" value="Unassembled WGS sequence"/>
</dbReference>
<feature type="region of interest" description="Disordered" evidence="1">
    <location>
        <begin position="1"/>
        <end position="47"/>
    </location>
</feature>
<name>A0A9Q3J060_9BASI</name>
<organism evidence="2 3">
    <name type="scientific">Austropuccinia psidii MF-1</name>
    <dbReference type="NCBI Taxonomy" id="1389203"/>
    <lineage>
        <taxon>Eukaryota</taxon>
        <taxon>Fungi</taxon>
        <taxon>Dikarya</taxon>
        <taxon>Basidiomycota</taxon>
        <taxon>Pucciniomycotina</taxon>
        <taxon>Pucciniomycetes</taxon>
        <taxon>Pucciniales</taxon>
        <taxon>Sphaerophragmiaceae</taxon>
        <taxon>Austropuccinia</taxon>
    </lineage>
</organism>
<sequence>EAITQSNQMDLDQEIQVKNPKDKNVSPEERHKCMIPELPPVPEGRNRDIPVSVQELIYGGKEAGVGASAKYLYRHNKLLSSSEEVHGPRKYRRTSEGLDTHILQGTSPTDKSLVEKPKHVAIGPEEEVGPRKGQQPSGSSPSLNKFQTRTRKSQRAIRKARKRQRERQNPSGTSVTQRITEFPRKRRQPWTMCSIWQEL</sequence>
<feature type="compositionally biased region" description="Basic and acidic residues" evidence="1">
    <location>
        <begin position="19"/>
        <end position="34"/>
    </location>
</feature>
<dbReference type="EMBL" id="AVOT02059483">
    <property type="protein sequence ID" value="MBW0553153.1"/>
    <property type="molecule type" value="Genomic_DNA"/>
</dbReference>
<feature type="compositionally biased region" description="Polar residues" evidence="1">
    <location>
        <begin position="169"/>
        <end position="179"/>
    </location>
</feature>
<dbReference type="AlphaFoldDB" id="A0A9Q3J060"/>